<evidence type="ECO:0000313" key="3">
    <source>
        <dbReference type="Proteomes" id="UP001219525"/>
    </source>
</evidence>
<keyword evidence="1" id="KW-1133">Transmembrane helix</keyword>
<sequence>MSLWRRLKLMLIAVIAPGPEVMVGFAAIQFMIQRTIDALTLYLDCRTSPSVSRRFPDAPYCTLLMVVYPASWSICIIGPAWSLIVLYFAPTLALWCIGTPVGSQVWLCTSSARPPSPMPAGERWL</sequence>
<evidence type="ECO:0000313" key="2">
    <source>
        <dbReference type="EMBL" id="KAJ7209265.1"/>
    </source>
</evidence>
<reference evidence="2" key="1">
    <citation type="submission" date="2023-03" db="EMBL/GenBank/DDBJ databases">
        <title>Massive genome expansion in bonnet fungi (Mycena s.s.) driven by repeated elements and novel gene families across ecological guilds.</title>
        <authorList>
            <consortium name="Lawrence Berkeley National Laboratory"/>
            <person name="Harder C.B."/>
            <person name="Miyauchi S."/>
            <person name="Viragh M."/>
            <person name="Kuo A."/>
            <person name="Thoen E."/>
            <person name="Andreopoulos B."/>
            <person name="Lu D."/>
            <person name="Skrede I."/>
            <person name="Drula E."/>
            <person name="Henrissat B."/>
            <person name="Morin E."/>
            <person name="Kohler A."/>
            <person name="Barry K."/>
            <person name="LaButti K."/>
            <person name="Morin E."/>
            <person name="Salamov A."/>
            <person name="Lipzen A."/>
            <person name="Mereny Z."/>
            <person name="Hegedus B."/>
            <person name="Baldrian P."/>
            <person name="Stursova M."/>
            <person name="Weitz H."/>
            <person name="Taylor A."/>
            <person name="Grigoriev I.V."/>
            <person name="Nagy L.G."/>
            <person name="Martin F."/>
            <person name="Kauserud H."/>
        </authorList>
    </citation>
    <scope>NUCLEOTIDE SEQUENCE</scope>
    <source>
        <strain evidence="2">9144</strain>
    </source>
</reference>
<proteinExistence type="predicted"/>
<keyword evidence="1" id="KW-0812">Transmembrane</keyword>
<dbReference type="AlphaFoldDB" id="A0AAD6YCN1"/>
<feature type="transmembrane region" description="Helical" evidence="1">
    <location>
        <begin position="9"/>
        <end position="32"/>
    </location>
</feature>
<dbReference type="Proteomes" id="UP001219525">
    <property type="component" value="Unassembled WGS sequence"/>
</dbReference>
<gene>
    <name evidence="2" type="ORF">GGX14DRAFT_566449</name>
</gene>
<name>A0AAD6YCN1_9AGAR</name>
<feature type="transmembrane region" description="Helical" evidence="1">
    <location>
        <begin position="70"/>
        <end position="89"/>
    </location>
</feature>
<organism evidence="2 3">
    <name type="scientific">Mycena pura</name>
    <dbReference type="NCBI Taxonomy" id="153505"/>
    <lineage>
        <taxon>Eukaryota</taxon>
        <taxon>Fungi</taxon>
        <taxon>Dikarya</taxon>
        <taxon>Basidiomycota</taxon>
        <taxon>Agaricomycotina</taxon>
        <taxon>Agaricomycetes</taxon>
        <taxon>Agaricomycetidae</taxon>
        <taxon>Agaricales</taxon>
        <taxon>Marasmiineae</taxon>
        <taxon>Mycenaceae</taxon>
        <taxon>Mycena</taxon>
    </lineage>
</organism>
<keyword evidence="1" id="KW-0472">Membrane</keyword>
<dbReference type="EMBL" id="JARJCW010000031">
    <property type="protein sequence ID" value="KAJ7209265.1"/>
    <property type="molecule type" value="Genomic_DNA"/>
</dbReference>
<protein>
    <submittedName>
        <fullName evidence="2">Uncharacterized protein</fullName>
    </submittedName>
</protein>
<evidence type="ECO:0000256" key="1">
    <source>
        <dbReference type="SAM" id="Phobius"/>
    </source>
</evidence>
<accession>A0AAD6YCN1</accession>
<comment type="caution">
    <text evidence="2">The sequence shown here is derived from an EMBL/GenBank/DDBJ whole genome shotgun (WGS) entry which is preliminary data.</text>
</comment>
<keyword evidence="3" id="KW-1185">Reference proteome</keyword>